<feature type="transmembrane region" description="Helical" evidence="6">
    <location>
        <begin position="471"/>
        <end position="489"/>
    </location>
</feature>
<dbReference type="Pfam" id="PF12704">
    <property type="entry name" value="MacB_PCD"/>
    <property type="match status" value="1"/>
</dbReference>
<comment type="subcellular location">
    <subcellularLocation>
        <location evidence="1">Cell membrane</location>
        <topology evidence="1">Multi-pass membrane protein</topology>
    </subcellularLocation>
</comment>
<dbReference type="InterPro" id="IPR038766">
    <property type="entry name" value="Membrane_comp_ABC_pdt"/>
</dbReference>
<feature type="transmembrane region" description="Helical" evidence="6">
    <location>
        <begin position="352"/>
        <end position="375"/>
    </location>
</feature>
<organism evidence="9 10">
    <name type="scientific">Salinimonas profundi</name>
    <dbReference type="NCBI Taxonomy" id="2729140"/>
    <lineage>
        <taxon>Bacteria</taxon>
        <taxon>Pseudomonadati</taxon>
        <taxon>Pseudomonadota</taxon>
        <taxon>Gammaproteobacteria</taxon>
        <taxon>Alteromonadales</taxon>
        <taxon>Alteromonadaceae</taxon>
        <taxon>Alteromonas/Salinimonas group</taxon>
        <taxon>Salinimonas</taxon>
    </lineage>
</organism>
<feature type="transmembrane region" description="Helical" evidence="6">
    <location>
        <begin position="806"/>
        <end position="832"/>
    </location>
</feature>
<dbReference type="InterPro" id="IPR003838">
    <property type="entry name" value="ABC3_permease_C"/>
</dbReference>
<feature type="transmembrane region" description="Helical" evidence="6">
    <location>
        <begin position="767"/>
        <end position="786"/>
    </location>
</feature>
<dbReference type="PANTHER" id="PTHR30287:SF1">
    <property type="entry name" value="INNER MEMBRANE PROTEIN"/>
    <property type="match status" value="1"/>
</dbReference>
<gene>
    <name evidence="9" type="ORF">HHX48_04850</name>
</gene>
<evidence type="ECO:0000256" key="6">
    <source>
        <dbReference type="SAM" id="Phobius"/>
    </source>
</evidence>
<feature type="transmembrane region" description="Helical" evidence="6">
    <location>
        <begin position="716"/>
        <end position="737"/>
    </location>
</feature>
<evidence type="ECO:0000259" key="8">
    <source>
        <dbReference type="Pfam" id="PF12704"/>
    </source>
</evidence>
<reference evidence="9 10" key="1">
    <citation type="submission" date="2020-04" db="EMBL/GenBank/DDBJ databases">
        <title>Salinimonas sp. HHU 13199.</title>
        <authorList>
            <person name="Cui X."/>
            <person name="Zhang D."/>
        </authorList>
    </citation>
    <scope>NUCLEOTIDE SEQUENCE [LARGE SCALE GENOMIC DNA]</scope>
    <source>
        <strain evidence="9 10">HHU 13199</strain>
    </source>
</reference>
<evidence type="ECO:0000256" key="3">
    <source>
        <dbReference type="ARBA" id="ARBA00022692"/>
    </source>
</evidence>
<dbReference type="Pfam" id="PF02687">
    <property type="entry name" value="FtsX"/>
    <property type="match status" value="2"/>
</dbReference>
<dbReference type="Proteomes" id="UP000624419">
    <property type="component" value="Unassembled WGS sequence"/>
</dbReference>
<keyword evidence="10" id="KW-1185">Reference proteome</keyword>
<feature type="domain" description="ABC3 transporter permease C-terminal" evidence="7">
    <location>
        <begin position="722"/>
        <end position="835"/>
    </location>
</feature>
<feature type="transmembrane region" description="Helical" evidence="6">
    <location>
        <begin position="258"/>
        <end position="278"/>
    </location>
</feature>
<keyword evidence="4 6" id="KW-1133">Transmembrane helix</keyword>
<comment type="caution">
    <text evidence="9">The sequence shown here is derived from an EMBL/GenBank/DDBJ whole genome shotgun (WGS) entry which is preliminary data.</text>
</comment>
<feature type="transmembrane region" description="Helical" evidence="6">
    <location>
        <begin position="418"/>
        <end position="441"/>
    </location>
</feature>
<dbReference type="EMBL" id="JABBXD010000002">
    <property type="protein sequence ID" value="MBD3585065.1"/>
    <property type="molecule type" value="Genomic_DNA"/>
</dbReference>
<dbReference type="PANTHER" id="PTHR30287">
    <property type="entry name" value="MEMBRANE COMPONENT OF PREDICTED ABC SUPERFAMILY METABOLITE UPTAKE TRANSPORTER"/>
    <property type="match status" value="1"/>
</dbReference>
<accession>A0ABR8LLV3</accession>
<name>A0ABR8LLV3_9ALTE</name>
<feature type="transmembrane region" description="Helical" evidence="6">
    <location>
        <begin position="395"/>
        <end position="412"/>
    </location>
</feature>
<feature type="transmembrane region" description="Helical" evidence="6">
    <location>
        <begin position="305"/>
        <end position="332"/>
    </location>
</feature>
<evidence type="ECO:0000256" key="1">
    <source>
        <dbReference type="ARBA" id="ARBA00004651"/>
    </source>
</evidence>
<dbReference type="RefSeq" id="WP_191022778.1">
    <property type="nucleotide sequence ID" value="NZ_JABBXD010000002.1"/>
</dbReference>
<feature type="domain" description="MacB-like periplasmic core" evidence="8">
    <location>
        <begin position="23"/>
        <end position="198"/>
    </location>
</feature>
<evidence type="ECO:0000259" key="7">
    <source>
        <dbReference type="Pfam" id="PF02687"/>
    </source>
</evidence>
<evidence type="ECO:0000256" key="2">
    <source>
        <dbReference type="ARBA" id="ARBA00022475"/>
    </source>
</evidence>
<sequence>MNRVFSLAWRLFKHEARRGELTIILAAIILSVAAVLSLSLFSERLQGALTERSASFLAADRQLEARQPLKPEWLSAARSQSLQTAQQVQTRSMVFGPQEMSLTDLRAVNSAYPLKGEITVADKPFGTEEKVSQVPNPGEAWIDSRLFQLLAVSVGDSIEIGQASFEVTRVLSEIPDAGFSLFSTDPIVLIRIADLEKANITGPGSRVSYKAYFSGDEAQLETYYDWLRPQLDEEIHRWQSVQDDESPIGRSVARAGQYFLLASLLAIVLAAVSIAVAAQRYSQRHYDPVAIMKTLGASKSMIRKVYVLQVMFIAVLGIAIGIAAGVLIQQMVVSALADKVEVSLAVWHWRPVLIAVFTGVICAVLFSMYPLLRLFSVPPLRVLRRDMDSSLSSRTFQFAISGSAVFLLMWAYSQNLKISAILFVSGIVLVAALICVTFGLIRLGRWLGSSKMGAWQLAWARIRRRAMDNSVQLISFSITIMLLLVVLVMRNDMIKQWQAQLPEGTPNYFMINITEDERPQLESHFAENDVTIDRFYPVVRGRFIAVNDRRVNTEVTKEDVEPEDQEDTQDGLGREANLTWSNQLQKENSIVAGSWHGNAQTPSQTNDMYEVSVESEVAVRLEIAMGDTLTFDIGSQIVKAKVTSLRQVNWQTMQPNFFFVLSPEAMTSFTPTYITSFYLPTERKPELTSLLQPFASVTLFDVDARINQLRGIVEQVSLAVEFILILVLVAGSLVLIAQVQASMDERQQELAILRTLGAKGRLIRSSVIYEFVIIGVVAGFMAALANEFSLYLLQTQLFNMTPSFHFSYWLIAPITGAVVVGLLGAVGCWRLLTLNTSDLLRKIM</sequence>
<keyword evidence="3 6" id="KW-0812">Transmembrane</keyword>
<evidence type="ECO:0000256" key="5">
    <source>
        <dbReference type="ARBA" id="ARBA00023136"/>
    </source>
</evidence>
<keyword evidence="5 6" id="KW-0472">Membrane</keyword>
<feature type="transmembrane region" description="Helical" evidence="6">
    <location>
        <begin position="21"/>
        <end position="41"/>
    </location>
</feature>
<feature type="domain" description="ABC3 transporter permease C-terminal" evidence="7">
    <location>
        <begin position="261"/>
        <end position="379"/>
    </location>
</feature>
<proteinExistence type="predicted"/>
<protein>
    <submittedName>
        <fullName evidence="9">FtsX-like permease family protein</fullName>
    </submittedName>
</protein>
<evidence type="ECO:0000313" key="10">
    <source>
        <dbReference type="Proteomes" id="UP000624419"/>
    </source>
</evidence>
<evidence type="ECO:0000313" key="9">
    <source>
        <dbReference type="EMBL" id="MBD3585065.1"/>
    </source>
</evidence>
<evidence type="ECO:0000256" key="4">
    <source>
        <dbReference type="ARBA" id="ARBA00022989"/>
    </source>
</evidence>
<dbReference type="InterPro" id="IPR025857">
    <property type="entry name" value="MacB_PCD"/>
</dbReference>
<keyword evidence="2" id="KW-1003">Cell membrane</keyword>